<proteinExistence type="inferred from homology"/>
<dbReference type="KEGG" id="csm:CSUB8521_0372"/>
<dbReference type="HOGENOM" id="CLU_068449_3_1_7"/>
<gene>
    <name evidence="4" type="ORF">CSUB8521_0372</name>
</gene>
<protein>
    <submittedName>
        <fullName evidence="4">Lipocalin domain protein</fullName>
    </submittedName>
</protein>
<evidence type="ECO:0000256" key="1">
    <source>
        <dbReference type="ARBA" id="ARBA00006889"/>
    </source>
</evidence>
<dbReference type="OrthoDB" id="9793905at2"/>
<dbReference type="InterPro" id="IPR022272">
    <property type="entry name" value="Lipocalin_CS"/>
</dbReference>
<organism evidence="4 5">
    <name type="scientific">Campylobacter subantarcticus LMG 24374</name>
    <dbReference type="NCBI Taxonomy" id="1388751"/>
    <lineage>
        <taxon>Bacteria</taxon>
        <taxon>Pseudomonadati</taxon>
        <taxon>Campylobacterota</taxon>
        <taxon>Epsilonproteobacteria</taxon>
        <taxon>Campylobacterales</taxon>
        <taxon>Campylobacteraceae</taxon>
        <taxon>Campylobacter</taxon>
    </lineage>
</organism>
<accession>A0A0A8H842</accession>
<dbReference type="AlphaFoldDB" id="A0A0A8H842"/>
<dbReference type="Gene3D" id="2.40.128.20">
    <property type="match status" value="1"/>
</dbReference>
<dbReference type="InterPro" id="IPR002446">
    <property type="entry name" value="Lipocalin_bac"/>
</dbReference>
<name>A0A0A8H842_9BACT</name>
<comment type="similarity">
    <text evidence="1 2">Belongs to the calycin superfamily. Lipocalin family.</text>
</comment>
<sequence length="150" mass="17277">MIELLDGIDLEKYMGTWLEMARKPAFFQKTCKSAKAEYELEYKGTTPIIKVKNICSKENGEISQVNGKARVKSPRALAVKFSIFMNIFNKPNYEIVYIDTNYQVSIVGSPDKKYLWILSRKILAKEQINSLLEIAKQRGFDTSDVIFDKH</sequence>
<evidence type="ECO:0000259" key="3">
    <source>
        <dbReference type="Pfam" id="PF08212"/>
    </source>
</evidence>
<dbReference type="GO" id="GO:0006950">
    <property type="term" value="P:response to stress"/>
    <property type="evidence" value="ECO:0007669"/>
    <property type="project" value="UniProtKB-ARBA"/>
</dbReference>
<dbReference type="PIRSF" id="PIRSF036893">
    <property type="entry name" value="Lipocalin_ApoD"/>
    <property type="match status" value="1"/>
</dbReference>
<dbReference type="InterPro" id="IPR012674">
    <property type="entry name" value="Calycin"/>
</dbReference>
<dbReference type="EMBL" id="CP007772">
    <property type="protein sequence ID" value="AJC90256.1"/>
    <property type="molecule type" value="Genomic_DNA"/>
</dbReference>
<evidence type="ECO:0000256" key="2">
    <source>
        <dbReference type="PIRNR" id="PIRNR036893"/>
    </source>
</evidence>
<dbReference type="PRINTS" id="PR01171">
    <property type="entry name" value="BCTLIPOCALIN"/>
</dbReference>
<dbReference type="RefSeq" id="WP_039662877.1">
    <property type="nucleotide sequence ID" value="NZ_CP007772.1"/>
</dbReference>
<reference evidence="4 5" key="1">
    <citation type="journal article" date="2014" name="Genome Biol. Evol.">
        <title>Comparative Genomics of the Campylobacter lari Group.</title>
        <authorList>
            <person name="Miller W.G."/>
            <person name="Yee E."/>
            <person name="Chapman M.H."/>
            <person name="Smith T.P."/>
            <person name="Bono J.L."/>
            <person name="Huynh S."/>
            <person name="Parker C.T."/>
            <person name="Vandamme P."/>
            <person name="Luong K."/>
            <person name="Korlach J."/>
        </authorList>
    </citation>
    <scope>NUCLEOTIDE SEQUENCE [LARGE SCALE GENOMIC DNA]</scope>
    <source>
        <strain evidence="4 5">LMG 24374</strain>
    </source>
</reference>
<dbReference type="PROSITE" id="PS00213">
    <property type="entry name" value="LIPOCALIN"/>
    <property type="match status" value="1"/>
</dbReference>
<dbReference type="InterPro" id="IPR022271">
    <property type="entry name" value="Lipocalin_ApoD"/>
</dbReference>
<evidence type="ECO:0000313" key="5">
    <source>
        <dbReference type="Proteomes" id="UP000031135"/>
    </source>
</evidence>
<dbReference type="Pfam" id="PF08212">
    <property type="entry name" value="Lipocalin_2"/>
    <property type="match status" value="1"/>
</dbReference>
<dbReference type="Proteomes" id="UP000031135">
    <property type="component" value="Chromosome"/>
</dbReference>
<evidence type="ECO:0000313" key="4">
    <source>
        <dbReference type="EMBL" id="AJC90256.1"/>
    </source>
</evidence>
<dbReference type="InterPro" id="IPR047202">
    <property type="entry name" value="Lipocalin_Blc-like_dom"/>
</dbReference>
<dbReference type="CDD" id="cd19438">
    <property type="entry name" value="lipocalin_Blc-like"/>
    <property type="match status" value="1"/>
</dbReference>
<feature type="domain" description="Lipocalin/cytosolic fatty-acid binding" evidence="3">
    <location>
        <begin position="8"/>
        <end position="147"/>
    </location>
</feature>
<dbReference type="PANTHER" id="PTHR10612:SF34">
    <property type="entry name" value="APOLIPOPROTEIN D"/>
    <property type="match status" value="1"/>
</dbReference>
<dbReference type="SUPFAM" id="SSF50814">
    <property type="entry name" value="Lipocalins"/>
    <property type="match status" value="1"/>
</dbReference>
<dbReference type="InterPro" id="IPR000566">
    <property type="entry name" value="Lipocln_cytosolic_FA-bd_dom"/>
</dbReference>
<dbReference type="PANTHER" id="PTHR10612">
    <property type="entry name" value="APOLIPOPROTEIN D"/>
    <property type="match status" value="1"/>
</dbReference>